<accession>A0A1H8F2L4</accession>
<evidence type="ECO:0000313" key="1">
    <source>
        <dbReference type="EMBL" id="SEN25870.1"/>
    </source>
</evidence>
<sequence>MELPTILSGPILRRVEKHQVYIWIATSLPLKIMAELYTIERGSELETFEYHLLSNQSNTNTVQMGEKLFIHLINITPQQGSFPTETLLGYNLFFLDGSKKMDLDSFGLLSTRDNDSIVYGGLKYPSFFINDQLESHILYGSCRKLHGDGEDALAAGDEAVWESYLNLEKRPSSLFMVGDQIYADDVADPIAPYIFKLGKELIGANELLSLSKLDHRLDKTVYQGNLAKVHGRKPIMDDLCQFTSRKSDNHLMTIGEYAAMYLLSWSPQLWELDENTSFDRLVEEDSYFMYYQISEELESIDTYTLARKEKKFRDQQEQLDNFQNTLPQVRRLMANVPTYMIFDDHDLTDDWNLSLEWKQKVSESPLGRHVIANGLAAYWAFQGWGNAPSAFNNKFLKTMRKHFQTLSVEGSSYEKWAQVLWEFDSWSFIAPTQPTTVFLDTRTQREYQHPLAKNGSLREWVKQTMEGPELVNQNGWDNVSKQLAESGWEAGKPLVIVSPVPFYGIDLIETFLYNYVSPLKLIGIPVHTFFDLEAWKYNGKGFTQFLRTVSNWNPSTCIILSGDAHSASSAISHIHGEDSKNLDITQFTSSPMKNPTFSGFPGVLLKGAVWLFEKDNHAPTVHRYCDSKYALYQSTGKTPPNLTDSIWSEEIRYLPMEDGGIMKTKNNLGHLCFKTNHAMNNDFLDNNNKN</sequence>
<keyword evidence="2" id="KW-1185">Reference proteome</keyword>
<dbReference type="Gene3D" id="3.60.21.70">
    <property type="entry name" value="PhoD-like phosphatase"/>
    <property type="match status" value="1"/>
</dbReference>
<dbReference type="EMBL" id="FOBW01000010">
    <property type="protein sequence ID" value="SEN25870.1"/>
    <property type="molecule type" value="Genomic_DNA"/>
</dbReference>
<dbReference type="InterPro" id="IPR038607">
    <property type="entry name" value="PhoD-like_sf"/>
</dbReference>
<dbReference type="PANTHER" id="PTHR37031:SF2">
    <property type="entry name" value="PHOD-LIKE PHOSPHATASE METALLOPHOSPHATASE DOMAIN-CONTAINING PROTEIN"/>
    <property type="match status" value="1"/>
</dbReference>
<dbReference type="AlphaFoldDB" id="A0A1H8F2L4"/>
<dbReference type="PANTHER" id="PTHR37031">
    <property type="entry name" value="METALLOPHOSPHATASE BINDING DOMAIN PROTEIN"/>
    <property type="match status" value="1"/>
</dbReference>
<dbReference type="RefSeq" id="WP_090747384.1">
    <property type="nucleotide sequence ID" value="NZ_FOBW01000010.1"/>
</dbReference>
<dbReference type="Proteomes" id="UP000198553">
    <property type="component" value="Unassembled WGS sequence"/>
</dbReference>
<name>A0A1H8F2L4_9BACI</name>
<evidence type="ECO:0008006" key="3">
    <source>
        <dbReference type="Google" id="ProtNLM"/>
    </source>
</evidence>
<gene>
    <name evidence="1" type="ORF">SAMN05192533_110195</name>
</gene>
<dbReference type="STRING" id="930146.SAMN05192533_110195"/>
<protein>
    <recommendedName>
        <fullName evidence="3">PhoD-like phosphatase</fullName>
    </recommendedName>
</protein>
<evidence type="ECO:0000313" key="2">
    <source>
        <dbReference type="Proteomes" id="UP000198553"/>
    </source>
</evidence>
<organism evidence="1 2">
    <name type="scientific">Mesobacillus persicus</name>
    <dbReference type="NCBI Taxonomy" id="930146"/>
    <lineage>
        <taxon>Bacteria</taxon>
        <taxon>Bacillati</taxon>
        <taxon>Bacillota</taxon>
        <taxon>Bacilli</taxon>
        <taxon>Bacillales</taxon>
        <taxon>Bacillaceae</taxon>
        <taxon>Mesobacillus</taxon>
    </lineage>
</organism>
<proteinExistence type="predicted"/>
<dbReference type="OrthoDB" id="9795624at2"/>
<reference evidence="2" key="1">
    <citation type="submission" date="2016-10" db="EMBL/GenBank/DDBJ databases">
        <authorList>
            <person name="Varghese N."/>
            <person name="Submissions S."/>
        </authorList>
    </citation>
    <scope>NUCLEOTIDE SEQUENCE [LARGE SCALE GENOMIC DNA]</scope>
    <source>
        <strain evidence="2">B48,IBRC-M 10115,DSM 25386,CECT 8001</strain>
    </source>
</reference>